<sequence>KIALAVLLICLSLFTNLILKDDPFDDSVLIEDEDIYLKNIKYVTVPTYHDNVKLQTIEMGRKDKPLILFLHGFPETALISWHHQLQFFDEQYSDQYHILAPDMRGYNHSDKPETVNEYHLSYLVSDVHAIIHKYAGKKEAYIVAHDWGGIVAWAFARQFPDSVTKLIVLNGPDVPQEAKALPSWDQIKKSWYIELFQLPTPLPEIRFSKNNFETLKKLYVSWNSGQVTKPVMKRLLQAWDEPGHLRANINWYRSLLQGSIRQLLSPDPEITKWKVNKTHVMRPTLLLWGVQDVCMVPETANLSFESVHESVRGESDIVEYHDSGHFVQHEKYAEVNQQIINFLKY</sequence>
<dbReference type="PANTHER" id="PTHR43329">
    <property type="entry name" value="EPOXIDE HYDROLASE"/>
    <property type="match status" value="1"/>
</dbReference>
<accession>A0AAW2ZLT5</accession>
<dbReference type="PRINTS" id="PR00111">
    <property type="entry name" value="ABHYDROLASE"/>
</dbReference>
<proteinExistence type="inferred from homology"/>
<dbReference type="PRINTS" id="PR00412">
    <property type="entry name" value="EPOXHYDRLASE"/>
</dbReference>
<dbReference type="InterPro" id="IPR000073">
    <property type="entry name" value="AB_hydrolase_1"/>
</dbReference>
<evidence type="ECO:0000313" key="5">
    <source>
        <dbReference type="EMBL" id="KAL0489750.1"/>
    </source>
</evidence>
<dbReference type="EMBL" id="JAOPGA020001602">
    <property type="protein sequence ID" value="KAL0489750.1"/>
    <property type="molecule type" value="Genomic_DNA"/>
</dbReference>
<gene>
    <name evidence="5" type="ORF">AKO1_003905</name>
</gene>
<dbReference type="AlphaFoldDB" id="A0AAW2ZLT5"/>
<dbReference type="GO" id="GO:0016787">
    <property type="term" value="F:hydrolase activity"/>
    <property type="evidence" value="ECO:0007669"/>
    <property type="project" value="UniProtKB-KW"/>
</dbReference>
<evidence type="ECO:0000256" key="2">
    <source>
        <dbReference type="ARBA" id="ARBA00038334"/>
    </source>
</evidence>
<feature type="signal peptide" evidence="3">
    <location>
        <begin position="1"/>
        <end position="20"/>
    </location>
</feature>
<dbReference type="Gene3D" id="3.40.50.1820">
    <property type="entry name" value="alpha/beta hydrolase"/>
    <property type="match status" value="1"/>
</dbReference>
<evidence type="ECO:0000256" key="3">
    <source>
        <dbReference type="SAM" id="SignalP"/>
    </source>
</evidence>
<protein>
    <submittedName>
        <fullName evidence="5">YfhM</fullName>
    </submittedName>
</protein>
<reference evidence="5 6" key="1">
    <citation type="submission" date="2024-03" db="EMBL/GenBank/DDBJ databases">
        <title>The Acrasis kona genome and developmental transcriptomes reveal deep origins of eukaryotic multicellular pathways.</title>
        <authorList>
            <person name="Sheikh S."/>
            <person name="Fu C.-J."/>
            <person name="Brown M.W."/>
            <person name="Baldauf S.L."/>
        </authorList>
    </citation>
    <scope>NUCLEOTIDE SEQUENCE [LARGE SCALE GENOMIC DNA]</scope>
    <source>
        <strain evidence="5 6">ATCC MYA-3509</strain>
    </source>
</reference>
<evidence type="ECO:0000259" key="4">
    <source>
        <dbReference type="Pfam" id="PF00561"/>
    </source>
</evidence>
<comment type="caution">
    <text evidence="5">The sequence shown here is derived from an EMBL/GenBank/DDBJ whole genome shotgun (WGS) entry which is preliminary data.</text>
</comment>
<feature type="chain" id="PRO_5043621306" evidence="3">
    <location>
        <begin position="21"/>
        <end position="345"/>
    </location>
</feature>
<keyword evidence="6" id="KW-1185">Reference proteome</keyword>
<evidence type="ECO:0000256" key="1">
    <source>
        <dbReference type="ARBA" id="ARBA00022801"/>
    </source>
</evidence>
<dbReference type="Pfam" id="PF00561">
    <property type="entry name" value="Abhydrolase_1"/>
    <property type="match status" value="1"/>
</dbReference>
<dbReference type="SUPFAM" id="SSF53474">
    <property type="entry name" value="alpha/beta-Hydrolases"/>
    <property type="match status" value="1"/>
</dbReference>
<keyword evidence="1" id="KW-0378">Hydrolase</keyword>
<dbReference type="InterPro" id="IPR000639">
    <property type="entry name" value="Epox_hydrolase-like"/>
</dbReference>
<feature type="non-terminal residue" evidence="5">
    <location>
        <position position="1"/>
    </location>
</feature>
<dbReference type="InterPro" id="IPR029058">
    <property type="entry name" value="AB_hydrolase_fold"/>
</dbReference>
<name>A0AAW2ZLT5_9EUKA</name>
<dbReference type="Proteomes" id="UP001431209">
    <property type="component" value="Unassembled WGS sequence"/>
</dbReference>
<organism evidence="5 6">
    <name type="scientific">Acrasis kona</name>
    <dbReference type="NCBI Taxonomy" id="1008807"/>
    <lineage>
        <taxon>Eukaryota</taxon>
        <taxon>Discoba</taxon>
        <taxon>Heterolobosea</taxon>
        <taxon>Tetramitia</taxon>
        <taxon>Eutetramitia</taxon>
        <taxon>Acrasidae</taxon>
        <taxon>Acrasis</taxon>
    </lineage>
</organism>
<evidence type="ECO:0000313" key="6">
    <source>
        <dbReference type="Proteomes" id="UP001431209"/>
    </source>
</evidence>
<feature type="domain" description="AB hydrolase-1" evidence="4">
    <location>
        <begin position="65"/>
        <end position="331"/>
    </location>
</feature>
<comment type="similarity">
    <text evidence="2">Belongs to the AB hydrolase superfamily. Epoxide hydrolase family.</text>
</comment>
<keyword evidence="3" id="KW-0732">Signal</keyword>